<dbReference type="Pfam" id="PF14594">
    <property type="entry name" value="Sipho_Gp37"/>
    <property type="match status" value="1"/>
</dbReference>
<evidence type="ECO:0000259" key="2">
    <source>
        <dbReference type="Pfam" id="PF01471"/>
    </source>
</evidence>
<dbReference type="InterPro" id="IPR036365">
    <property type="entry name" value="PGBD-like_sf"/>
</dbReference>
<dbReference type="RefSeq" id="WP_200127710.1">
    <property type="nucleotide sequence ID" value="NZ_CP054705.1"/>
</dbReference>
<dbReference type="KEGG" id="scia:HUG15_05465"/>
<evidence type="ECO:0000313" key="5">
    <source>
        <dbReference type="EMBL" id="QQK75167.1"/>
    </source>
</evidence>
<evidence type="ECO:0008006" key="7">
    <source>
        <dbReference type="Google" id="ProtNLM"/>
    </source>
</evidence>
<feature type="domain" description="Peptidoglycan binding-like" evidence="2">
    <location>
        <begin position="452"/>
        <end position="510"/>
    </location>
</feature>
<dbReference type="InterPro" id="IPR002477">
    <property type="entry name" value="Peptidoglycan-bd-like"/>
</dbReference>
<dbReference type="EMBL" id="CP054705">
    <property type="protein sequence ID" value="QQK75167.1"/>
    <property type="molecule type" value="Genomic_DNA"/>
</dbReference>
<dbReference type="Gene3D" id="1.10.101.10">
    <property type="entry name" value="PGBD-like superfamily/PGBD"/>
    <property type="match status" value="1"/>
</dbReference>
<dbReference type="SUPFAM" id="SSF47090">
    <property type="entry name" value="PGBD-like"/>
    <property type="match status" value="1"/>
</dbReference>
<reference evidence="4 6" key="1">
    <citation type="submission" date="2020-06" db="EMBL/GenBank/DDBJ databases">
        <title>Genomic analysis of Salicibibacter sp. NKC5-3.</title>
        <authorList>
            <person name="Oh Y.J."/>
        </authorList>
    </citation>
    <scope>NUCLEOTIDE SEQUENCE [LARGE SCALE GENOMIC DNA]</scope>
    <source>
        <strain evidence="4 6">NKC5-3</strain>
    </source>
</reference>
<dbReference type="Pfam" id="PF01471">
    <property type="entry name" value="PG_binding_1"/>
    <property type="match status" value="1"/>
</dbReference>
<protein>
    <recommendedName>
        <fullName evidence="7">Peptidoglycan-binding protein</fullName>
    </recommendedName>
</protein>
<evidence type="ECO:0000313" key="6">
    <source>
        <dbReference type="Proteomes" id="UP000595823"/>
    </source>
</evidence>
<proteinExistence type="predicted"/>
<dbReference type="AlphaFoldDB" id="A0A7T7CAP2"/>
<evidence type="ECO:0000313" key="4">
    <source>
        <dbReference type="EMBL" id="QQK75107.1"/>
    </source>
</evidence>
<organism evidence="4 6">
    <name type="scientific">Salicibibacter cibarius</name>
    <dbReference type="NCBI Taxonomy" id="2743000"/>
    <lineage>
        <taxon>Bacteria</taxon>
        <taxon>Bacillati</taxon>
        <taxon>Bacillota</taxon>
        <taxon>Bacilli</taxon>
        <taxon>Bacillales</taxon>
        <taxon>Bacillaceae</taxon>
        <taxon>Salicibibacter</taxon>
    </lineage>
</organism>
<name>A0A7T7CAP2_9BACI</name>
<feature type="domain" description="Gp28/Gp37-like" evidence="3">
    <location>
        <begin position="151"/>
        <end position="421"/>
    </location>
</feature>
<dbReference type="Proteomes" id="UP000595823">
    <property type="component" value="Chromosome"/>
</dbReference>
<sequence>MLTLTYQPAWENDQSQDDDHDIPLDRNYYEFHEVWDDIFGDHHRQYDTYGERLSQNINLSPIVNYVDSEITWESDEPDDTSVTVEARVNGGDWRQIRNGGKIPLQSGTETNGMRVCTRQMLRTSNNRVTPELTRFEINIYGEHEVLRMNGDKVGMIRHREIEMDDTGKASEVWTTQGPDLKGIAEQRITVPPEGRAEDRLQAPAETIMKQWVENNLVNPTDSDRAIPNMRIAPDQERGETINRGTRYKNLAEELESISQFTGLGWNIYADFEENELVFDVYEGVDRTAGQDENPRVIFSPEFDTLGELHFVDSQTDYKNTAYVAGQGEGEERLVTITGEGTGLDRHEIFIDARDVGDEDDDGNEIDEDEQIDILQERGQEELSETEVEQMLEGGILTHSTFQYERDYRLGDKVTLQKEGWHFIPTVTGRPLYNGETFATAHDDLWLAESDFIGDLQELLVKADRDIGDHGIDRVFGQNTLDAVRDFQERYGISYHGDYEYGVPTDETIAALEAVVNGDEANIPKPGLAIDTPITEIKEVFEPGTTELEAVFGKEMPNLISKVKREISQIGNEIRR</sequence>
<keyword evidence="6" id="KW-1185">Reference proteome</keyword>
<dbReference type="KEGG" id="scia:HUG15_05795"/>
<dbReference type="EMBL" id="CP054705">
    <property type="protein sequence ID" value="QQK75107.1"/>
    <property type="molecule type" value="Genomic_DNA"/>
</dbReference>
<accession>A0A7T7CAP2</accession>
<evidence type="ECO:0000256" key="1">
    <source>
        <dbReference type="SAM" id="MobiDB-lite"/>
    </source>
</evidence>
<dbReference type="InterPro" id="IPR029432">
    <property type="entry name" value="Gp28/Gp37-like_dom"/>
</dbReference>
<feature type="region of interest" description="Disordered" evidence="1">
    <location>
        <begin position="1"/>
        <end position="22"/>
    </location>
</feature>
<evidence type="ECO:0000259" key="3">
    <source>
        <dbReference type="Pfam" id="PF14594"/>
    </source>
</evidence>
<gene>
    <name evidence="4" type="ORF">HUG15_05465</name>
    <name evidence="5" type="ORF">HUG15_05795</name>
</gene>
<dbReference type="InterPro" id="IPR036366">
    <property type="entry name" value="PGBDSf"/>
</dbReference>